<protein>
    <submittedName>
        <fullName evidence="2">Uncharacterized protein</fullName>
    </submittedName>
</protein>
<feature type="region of interest" description="Disordered" evidence="1">
    <location>
        <begin position="1"/>
        <end position="35"/>
    </location>
</feature>
<gene>
    <name evidence="2" type="ORF">ER308_13970</name>
</gene>
<feature type="compositionally biased region" description="Basic and acidic residues" evidence="1">
    <location>
        <begin position="16"/>
        <end position="35"/>
    </location>
</feature>
<evidence type="ECO:0000313" key="2">
    <source>
        <dbReference type="EMBL" id="QBI20558.1"/>
    </source>
</evidence>
<evidence type="ECO:0000313" key="3">
    <source>
        <dbReference type="Proteomes" id="UP000291469"/>
    </source>
</evidence>
<sequence>MSDNGRFTCALTPEEVASRRETDREAREQFRQLQEHQPRRAVLEFTREAEPAVRTFVRDESQCCSFFGFDVGLNDESTVLEISVPEGGEHMLQGLVEEFTH</sequence>
<name>A0A411YH23_9ACTN</name>
<dbReference type="AlphaFoldDB" id="A0A411YH23"/>
<dbReference type="RefSeq" id="WP_131155553.1">
    <property type="nucleotide sequence ID" value="NZ_CP036402.1"/>
</dbReference>
<accession>A0A411YH23</accession>
<evidence type="ECO:0000256" key="1">
    <source>
        <dbReference type="SAM" id="MobiDB-lite"/>
    </source>
</evidence>
<dbReference type="EMBL" id="CP036402">
    <property type="protein sequence ID" value="QBI20558.1"/>
    <property type="molecule type" value="Genomic_DNA"/>
</dbReference>
<reference evidence="2 3" key="1">
    <citation type="submission" date="2019-01" db="EMBL/GenBank/DDBJ databases">
        <title>Egibacter rhizosphaerae EGI 80759T.</title>
        <authorList>
            <person name="Chen D.-D."/>
            <person name="Tian Y."/>
            <person name="Jiao J.-Y."/>
            <person name="Zhang X.-T."/>
            <person name="Zhang Y.-G."/>
            <person name="Zhang Y."/>
            <person name="Xiao M."/>
            <person name="Shu W.-S."/>
            <person name="Li W.-J."/>
        </authorList>
    </citation>
    <scope>NUCLEOTIDE SEQUENCE [LARGE SCALE GENOMIC DNA]</scope>
    <source>
        <strain evidence="2 3">EGI 80759</strain>
    </source>
</reference>
<dbReference type="KEGG" id="erz:ER308_13970"/>
<dbReference type="OrthoDB" id="8421706at2"/>
<keyword evidence="3" id="KW-1185">Reference proteome</keyword>
<dbReference type="Proteomes" id="UP000291469">
    <property type="component" value="Chromosome"/>
</dbReference>
<organism evidence="2 3">
    <name type="scientific">Egibacter rhizosphaerae</name>
    <dbReference type="NCBI Taxonomy" id="1670831"/>
    <lineage>
        <taxon>Bacteria</taxon>
        <taxon>Bacillati</taxon>
        <taxon>Actinomycetota</taxon>
        <taxon>Nitriliruptoria</taxon>
        <taxon>Egibacterales</taxon>
        <taxon>Egibacteraceae</taxon>
        <taxon>Egibacter</taxon>
    </lineage>
</organism>
<proteinExistence type="predicted"/>